<evidence type="ECO:0000313" key="1">
    <source>
        <dbReference type="EnsemblPlants" id="AET2Gv20901300.2"/>
    </source>
</evidence>
<proteinExistence type="predicted"/>
<dbReference type="Proteomes" id="UP000015105">
    <property type="component" value="Chromosome 2D"/>
</dbReference>
<reference evidence="1" key="5">
    <citation type="journal article" date="2021" name="G3 (Bethesda)">
        <title>Aegilops tauschii genome assembly Aet v5.0 features greater sequence contiguity and improved annotation.</title>
        <authorList>
            <person name="Wang L."/>
            <person name="Zhu T."/>
            <person name="Rodriguez J.C."/>
            <person name="Deal K.R."/>
            <person name="Dubcovsky J."/>
            <person name="McGuire P.E."/>
            <person name="Lux T."/>
            <person name="Spannagl M."/>
            <person name="Mayer K.F.X."/>
            <person name="Baldrich P."/>
            <person name="Meyers B.C."/>
            <person name="Huo N."/>
            <person name="Gu Y.Q."/>
            <person name="Zhou H."/>
            <person name="Devos K.M."/>
            <person name="Bennetzen J.L."/>
            <person name="Unver T."/>
            <person name="Budak H."/>
            <person name="Gulick P.J."/>
            <person name="Galiba G."/>
            <person name="Kalapos B."/>
            <person name="Nelson D.R."/>
            <person name="Li P."/>
            <person name="You F.M."/>
            <person name="Luo M.C."/>
            <person name="Dvorak J."/>
        </authorList>
    </citation>
    <scope>NUCLEOTIDE SEQUENCE [LARGE SCALE GENOMIC DNA]</scope>
    <source>
        <strain evidence="1">cv. AL8/78</strain>
    </source>
</reference>
<evidence type="ECO:0000313" key="2">
    <source>
        <dbReference type="Proteomes" id="UP000015105"/>
    </source>
</evidence>
<dbReference type="AlphaFoldDB" id="A0A453CMU5"/>
<keyword evidence="2" id="KW-1185">Reference proteome</keyword>
<reference evidence="1" key="3">
    <citation type="journal article" date="2017" name="Nature">
        <title>Genome sequence of the progenitor of the wheat D genome Aegilops tauschii.</title>
        <authorList>
            <person name="Luo M.C."/>
            <person name="Gu Y.Q."/>
            <person name="Puiu D."/>
            <person name="Wang H."/>
            <person name="Twardziok S.O."/>
            <person name="Deal K.R."/>
            <person name="Huo N."/>
            <person name="Zhu T."/>
            <person name="Wang L."/>
            <person name="Wang Y."/>
            <person name="McGuire P.E."/>
            <person name="Liu S."/>
            <person name="Long H."/>
            <person name="Ramasamy R.K."/>
            <person name="Rodriguez J.C."/>
            <person name="Van S.L."/>
            <person name="Yuan L."/>
            <person name="Wang Z."/>
            <person name="Xia Z."/>
            <person name="Xiao L."/>
            <person name="Anderson O.D."/>
            <person name="Ouyang S."/>
            <person name="Liang Y."/>
            <person name="Zimin A.V."/>
            <person name="Pertea G."/>
            <person name="Qi P."/>
            <person name="Bennetzen J.L."/>
            <person name="Dai X."/>
            <person name="Dawson M.W."/>
            <person name="Muller H.G."/>
            <person name="Kugler K."/>
            <person name="Rivarola-Duarte L."/>
            <person name="Spannagl M."/>
            <person name="Mayer K.F.X."/>
            <person name="Lu F.H."/>
            <person name="Bevan M.W."/>
            <person name="Leroy P."/>
            <person name="Li P."/>
            <person name="You F.M."/>
            <person name="Sun Q."/>
            <person name="Liu Z."/>
            <person name="Lyons E."/>
            <person name="Wicker T."/>
            <person name="Salzberg S.L."/>
            <person name="Devos K.M."/>
            <person name="Dvorak J."/>
        </authorList>
    </citation>
    <scope>NUCLEOTIDE SEQUENCE [LARGE SCALE GENOMIC DNA]</scope>
    <source>
        <strain evidence="1">cv. AL8/78</strain>
    </source>
</reference>
<reference evidence="2" key="1">
    <citation type="journal article" date="2014" name="Science">
        <title>Ancient hybridizations among the ancestral genomes of bread wheat.</title>
        <authorList>
            <consortium name="International Wheat Genome Sequencing Consortium,"/>
            <person name="Marcussen T."/>
            <person name="Sandve S.R."/>
            <person name="Heier L."/>
            <person name="Spannagl M."/>
            <person name="Pfeifer M."/>
            <person name="Jakobsen K.S."/>
            <person name="Wulff B.B."/>
            <person name="Steuernagel B."/>
            <person name="Mayer K.F."/>
            <person name="Olsen O.A."/>
        </authorList>
    </citation>
    <scope>NUCLEOTIDE SEQUENCE [LARGE SCALE GENOMIC DNA]</scope>
    <source>
        <strain evidence="2">cv. AL8/78</strain>
    </source>
</reference>
<dbReference type="Gramene" id="AET2Gv20901300.2">
    <property type="protein sequence ID" value="AET2Gv20901300.2"/>
    <property type="gene ID" value="AET2Gv20901300"/>
</dbReference>
<reference evidence="2" key="2">
    <citation type="journal article" date="2017" name="Nat. Plants">
        <title>The Aegilops tauschii genome reveals multiple impacts of transposons.</title>
        <authorList>
            <person name="Zhao G."/>
            <person name="Zou C."/>
            <person name="Li K."/>
            <person name="Wang K."/>
            <person name="Li T."/>
            <person name="Gao L."/>
            <person name="Zhang X."/>
            <person name="Wang H."/>
            <person name="Yang Z."/>
            <person name="Liu X."/>
            <person name="Jiang W."/>
            <person name="Mao L."/>
            <person name="Kong X."/>
            <person name="Jiao Y."/>
            <person name="Jia J."/>
        </authorList>
    </citation>
    <scope>NUCLEOTIDE SEQUENCE [LARGE SCALE GENOMIC DNA]</scope>
    <source>
        <strain evidence="2">cv. AL8/78</strain>
    </source>
</reference>
<organism evidence="1 2">
    <name type="scientific">Aegilops tauschii subsp. strangulata</name>
    <name type="common">Goatgrass</name>
    <dbReference type="NCBI Taxonomy" id="200361"/>
    <lineage>
        <taxon>Eukaryota</taxon>
        <taxon>Viridiplantae</taxon>
        <taxon>Streptophyta</taxon>
        <taxon>Embryophyta</taxon>
        <taxon>Tracheophyta</taxon>
        <taxon>Spermatophyta</taxon>
        <taxon>Magnoliopsida</taxon>
        <taxon>Liliopsida</taxon>
        <taxon>Poales</taxon>
        <taxon>Poaceae</taxon>
        <taxon>BOP clade</taxon>
        <taxon>Pooideae</taxon>
        <taxon>Triticodae</taxon>
        <taxon>Triticeae</taxon>
        <taxon>Triticinae</taxon>
        <taxon>Aegilops</taxon>
    </lineage>
</organism>
<accession>A0A453CMU5</accession>
<reference evidence="1" key="4">
    <citation type="submission" date="2019-03" db="UniProtKB">
        <authorList>
            <consortium name="EnsemblPlants"/>
        </authorList>
    </citation>
    <scope>IDENTIFICATION</scope>
</reference>
<sequence>QAVMALAVPVPGPLAQKATKTASFPKAKRSKAVVEGQAAPVRVSARAKGAKGNLPSLQRAQLLQAQKNLETSGNPLPRFTILDSFSDDHLSEVLGESGVEPMGEGGMSELISLVRVKEMAQAALAAAAAQHADRLALEAEPSTSIAIRPEGETATGVAAPPSPRCGKVRRVAKAITSRGVRLHNRVI</sequence>
<dbReference type="EnsemblPlants" id="AET2Gv20901300.2">
    <property type="protein sequence ID" value="AET2Gv20901300.2"/>
    <property type="gene ID" value="AET2Gv20901300"/>
</dbReference>
<protein>
    <submittedName>
        <fullName evidence="1">Uncharacterized protein</fullName>
    </submittedName>
</protein>
<name>A0A453CMU5_AEGTS</name>